<dbReference type="Proteomes" id="UP000265566">
    <property type="component" value="Chromosome 8"/>
</dbReference>
<dbReference type="EMBL" id="PSQE01000008">
    <property type="protein sequence ID" value="RHN41077.1"/>
    <property type="molecule type" value="Genomic_DNA"/>
</dbReference>
<evidence type="ECO:0000313" key="1">
    <source>
        <dbReference type="EMBL" id="RHN41077.1"/>
    </source>
</evidence>
<accession>A0A396GQX9</accession>
<sequence>MKYIPHKHSCKYIENLSQQVTILHEKSFPKKYIQIVNKMEGLLTTTTYHEVQVPLNALCVQTRTSTILGVGN</sequence>
<gene>
    <name evidence="1" type="ORF">MtrunA17_Chr8g0362171</name>
</gene>
<evidence type="ECO:0000313" key="2">
    <source>
        <dbReference type="Proteomes" id="UP000265566"/>
    </source>
</evidence>
<name>A0A396GQX9_MEDTR</name>
<comment type="caution">
    <text evidence="1">The sequence shown here is derived from an EMBL/GenBank/DDBJ whole genome shotgun (WGS) entry which is preliminary data.</text>
</comment>
<dbReference type="Gramene" id="rna47358">
    <property type="protein sequence ID" value="RHN41077.1"/>
    <property type="gene ID" value="gene47358"/>
</dbReference>
<proteinExistence type="predicted"/>
<organism evidence="1 2">
    <name type="scientific">Medicago truncatula</name>
    <name type="common">Barrel medic</name>
    <name type="synonym">Medicago tribuloides</name>
    <dbReference type="NCBI Taxonomy" id="3880"/>
    <lineage>
        <taxon>Eukaryota</taxon>
        <taxon>Viridiplantae</taxon>
        <taxon>Streptophyta</taxon>
        <taxon>Embryophyta</taxon>
        <taxon>Tracheophyta</taxon>
        <taxon>Spermatophyta</taxon>
        <taxon>Magnoliopsida</taxon>
        <taxon>eudicotyledons</taxon>
        <taxon>Gunneridae</taxon>
        <taxon>Pentapetalae</taxon>
        <taxon>rosids</taxon>
        <taxon>fabids</taxon>
        <taxon>Fabales</taxon>
        <taxon>Fabaceae</taxon>
        <taxon>Papilionoideae</taxon>
        <taxon>50 kb inversion clade</taxon>
        <taxon>NPAAA clade</taxon>
        <taxon>Hologalegina</taxon>
        <taxon>IRL clade</taxon>
        <taxon>Trifolieae</taxon>
        <taxon>Medicago</taxon>
    </lineage>
</organism>
<reference evidence="2" key="1">
    <citation type="journal article" date="2018" name="Nat. Plants">
        <title>Whole-genome landscape of Medicago truncatula symbiotic genes.</title>
        <authorList>
            <person name="Pecrix Y."/>
            <person name="Staton S.E."/>
            <person name="Sallet E."/>
            <person name="Lelandais-Briere C."/>
            <person name="Moreau S."/>
            <person name="Carrere S."/>
            <person name="Blein T."/>
            <person name="Jardinaud M.F."/>
            <person name="Latrasse D."/>
            <person name="Zouine M."/>
            <person name="Zahm M."/>
            <person name="Kreplak J."/>
            <person name="Mayjonade B."/>
            <person name="Satge C."/>
            <person name="Perez M."/>
            <person name="Cauet S."/>
            <person name="Marande W."/>
            <person name="Chantry-Darmon C."/>
            <person name="Lopez-Roques C."/>
            <person name="Bouchez O."/>
            <person name="Berard A."/>
            <person name="Debelle F."/>
            <person name="Munos S."/>
            <person name="Bendahmane A."/>
            <person name="Berges H."/>
            <person name="Niebel A."/>
            <person name="Buitink J."/>
            <person name="Frugier F."/>
            <person name="Benhamed M."/>
            <person name="Crespi M."/>
            <person name="Gouzy J."/>
            <person name="Gamas P."/>
        </authorList>
    </citation>
    <scope>NUCLEOTIDE SEQUENCE [LARGE SCALE GENOMIC DNA]</scope>
    <source>
        <strain evidence="2">cv. Jemalong A17</strain>
    </source>
</reference>
<dbReference type="AlphaFoldDB" id="A0A396GQX9"/>
<protein>
    <submittedName>
        <fullName evidence="1">Uncharacterized protein</fullName>
    </submittedName>
</protein>